<reference evidence="1" key="1">
    <citation type="submission" date="2023-07" db="EMBL/GenBank/DDBJ databases">
        <title>Black Yeasts Isolated from many extreme environments.</title>
        <authorList>
            <person name="Coleine C."/>
            <person name="Stajich J.E."/>
            <person name="Selbmann L."/>
        </authorList>
    </citation>
    <scope>NUCLEOTIDE SEQUENCE</scope>
    <source>
        <strain evidence="1">CCFEE 5714</strain>
    </source>
</reference>
<protein>
    <submittedName>
        <fullName evidence="1">Uncharacterized protein</fullName>
    </submittedName>
</protein>
<comment type="caution">
    <text evidence="1">The sequence shown here is derived from an EMBL/GenBank/DDBJ whole genome shotgun (WGS) entry which is preliminary data.</text>
</comment>
<organism evidence="1 2">
    <name type="scientific">Vermiconidia calcicola</name>
    <dbReference type="NCBI Taxonomy" id="1690605"/>
    <lineage>
        <taxon>Eukaryota</taxon>
        <taxon>Fungi</taxon>
        <taxon>Dikarya</taxon>
        <taxon>Ascomycota</taxon>
        <taxon>Pezizomycotina</taxon>
        <taxon>Dothideomycetes</taxon>
        <taxon>Dothideomycetidae</taxon>
        <taxon>Mycosphaerellales</taxon>
        <taxon>Extremaceae</taxon>
        <taxon>Vermiconidia</taxon>
    </lineage>
</organism>
<keyword evidence="2" id="KW-1185">Reference proteome</keyword>
<evidence type="ECO:0000313" key="2">
    <source>
        <dbReference type="Proteomes" id="UP001281147"/>
    </source>
</evidence>
<accession>A0ACC3NWC0</accession>
<evidence type="ECO:0000313" key="1">
    <source>
        <dbReference type="EMBL" id="KAK3723416.1"/>
    </source>
</evidence>
<dbReference type="EMBL" id="JAUTXU010000009">
    <property type="protein sequence ID" value="KAK3723416.1"/>
    <property type="molecule type" value="Genomic_DNA"/>
</dbReference>
<sequence>MSSPLGSLATEAGWYRAQPLRNEDGTPRMRKPLITNRGEIACCIIDTRKKLSIATVAIFVSDVLTLKIQRCSSRHVALADQAISLGPIDQRGRHPYLNAQKLVNICLDAGADAVHPGYGYLSENADFADQVRNAGITFVGPSSGAMSTLGDKRTAKAYLGEHDSQDPFDSRLHWI</sequence>
<dbReference type="Proteomes" id="UP001281147">
    <property type="component" value="Unassembled WGS sequence"/>
</dbReference>
<name>A0ACC3NWC0_9PEZI</name>
<gene>
    <name evidence="1" type="ORF">LTR37_001668</name>
</gene>
<proteinExistence type="predicted"/>